<accession>A0A6A5TD01</accession>
<dbReference type="EMBL" id="ML976001">
    <property type="protein sequence ID" value="KAF1946767.1"/>
    <property type="molecule type" value="Genomic_DNA"/>
</dbReference>
<organism evidence="1 2">
    <name type="scientific">Clathrospora elynae</name>
    <dbReference type="NCBI Taxonomy" id="706981"/>
    <lineage>
        <taxon>Eukaryota</taxon>
        <taxon>Fungi</taxon>
        <taxon>Dikarya</taxon>
        <taxon>Ascomycota</taxon>
        <taxon>Pezizomycotina</taxon>
        <taxon>Dothideomycetes</taxon>
        <taxon>Pleosporomycetidae</taxon>
        <taxon>Pleosporales</taxon>
        <taxon>Diademaceae</taxon>
        <taxon>Clathrospora</taxon>
    </lineage>
</organism>
<gene>
    <name evidence="1" type="ORF">EJ02DRAFT_196151</name>
</gene>
<name>A0A6A5TD01_9PLEO</name>
<keyword evidence="2" id="KW-1185">Reference proteome</keyword>
<reference evidence="1" key="1">
    <citation type="journal article" date="2020" name="Stud. Mycol.">
        <title>101 Dothideomycetes genomes: a test case for predicting lifestyles and emergence of pathogens.</title>
        <authorList>
            <person name="Haridas S."/>
            <person name="Albert R."/>
            <person name="Binder M."/>
            <person name="Bloem J."/>
            <person name="Labutti K."/>
            <person name="Salamov A."/>
            <person name="Andreopoulos B."/>
            <person name="Baker S."/>
            <person name="Barry K."/>
            <person name="Bills G."/>
            <person name="Bluhm B."/>
            <person name="Cannon C."/>
            <person name="Castanera R."/>
            <person name="Culley D."/>
            <person name="Daum C."/>
            <person name="Ezra D."/>
            <person name="Gonzalez J."/>
            <person name="Henrissat B."/>
            <person name="Kuo A."/>
            <person name="Liang C."/>
            <person name="Lipzen A."/>
            <person name="Lutzoni F."/>
            <person name="Magnuson J."/>
            <person name="Mondo S."/>
            <person name="Nolan M."/>
            <person name="Ohm R."/>
            <person name="Pangilinan J."/>
            <person name="Park H.-J."/>
            <person name="Ramirez L."/>
            <person name="Alfaro M."/>
            <person name="Sun H."/>
            <person name="Tritt A."/>
            <person name="Yoshinaga Y."/>
            <person name="Zwiers L.-H."/>
            <person name="Turgeon B."/>
            <person name="Goodwin S."/>
            <person name="Spatafora J."/>
            <person name="Crous P."/>
            <person name="Grigoriev I."/>
        </authorList>
    </citation>
    <scope>NUCLEOTIDE SEQUENCE</scope>
    <source>
        <strain evidence="1">CBS 161.51</strain>
    </source>
</reference>
<proteinExistence type="predicted"/>
<evidence type="ECO:0000313" key="2">
    <source>
        <dbReference type="Proteomes" id="UP000800038"/>
    </source>
</evidence>
<evidence type="ECO:0000313" key="1">
    <source>
        <dbReference type="EMBL" id="KAF1946767.1"/>
    </source>
</evidence>
<dbReference type="Proteomes" id="UP000800038">
    <property type="component" value="Unassembled WGS sequence"/>
</dbReference>
<dbReference type="AlphaFoldDB" id="A0A6A5TD01"/>
<protein>
    <submittedName>
        <fullName evidence="1">Uncharacterized protein</fullName>
    </submittedName>
</protein>
<sequence length="184" mass="20949">MQYENPWRLVLLPNYHCEAGSRGALMKCVQQRLSSQGQRIFSRAFSSASYDDGFAPRFVQRFLTGGGEQFHKVRFRVYTVHCRSRSKEVLCDMIVISPSLRTRLSLPLYNIKCPHINLGDADESAHVGEADTDPSISLAPRFSTPPLQQTRFLRHGDSKTRIVSMMNFGAELYYPTAISYITYC</sequence>